<proteinExistence type="predicted"/>
<dbReference type="NCBIfam" id="TIGR02232">
    <property type="entry name" value="myxo_disulf_rpt"/>
    <property type="match status" value="1"/>
</dbReference>
<feature type="region of interest" description="Disordered" evidence="4">
    <location>
        <begin position="22"/>
        <end position="87"/>
    </location>
</feature>
<name>A0ABT5DWT1_9BACT</name>
<dbReference type="RefSeq" id="WP_272086033.1">
    <property type="nucleotide sequence ID" value="NZ_JAQNDL010000001.1"/>
</dbReference>
<keyword evidence="3" id="KW-1015">Disulfide bond</keyword>
<keyword evidence="2" id="KW-0677">Repeat</keyword>
<comment type="caution">
    <text evidence="5">The sequence shown here is derived from an EMBL/GenBank/DDBJ whole genome shotgun (WGS) entry which is preliminary data.</text>
</comment>
<sequence>MQRMNGALMVWLISACVDRPIDQTTETGSSGQGGSSSTTHSTGTGDPPVPTTGETPPVDPTTSSSGEPLTSSSTGDPEPACGDGHTDAGEICDDGNAVDGDGCNVDCDISGRLLWERLSGATGRDTYHDVAALADGRIFLGGAVHPAGGTQDRWLLGLDASGTPQWERRLDAGDAIERILAVAADEDGVYAAGSFTDDDGHDLWIGRFTLEGGALWEATVSSGFGPDHASDLTLLPSGGVIAAGLLATDEGPSLWLRSYSPAGQVQWTQTLTPTSTVEYPLGPGLVASHEQIVAGFGDADGTALLIGASLVDGKPSWVHTAASNTAIFGVALLADSDVATTGRRLGEELFVGRHVVGGAQTWTSSACLGSMGHAVAVDAHDDIVVVGVTHAEPDRDVRLCKFSSVGELRWSQAIASAFGDDSGHALTIVEGEQILVAGERDIGGGQTDGWLAMFAP</sequence>
<evidence type="ECO:0000256" key="1">
    <source>
        <dbReference type="ARBA" id="ARBA00022729"/>
    </source>
</evidence>
<protein>
    <recommendedName>
        <fullName evidence="7">Myxococcus cysteine-rich repeat-containing protein</fullName>
    </recommendedName>
</protein>
<feature type="compositionally biased region" description="Low complexity" evidence="4">
    <location>
        <begin position="24"/>
        <end position="75"/>
    </location>
</feature>
<dbReference type="Proteomes" id="UP001221686">
    <property type="component" value="Unassembled WGS sequence"/>
</dbReference>
<evidence type="ECO:0000313" key="6">
    <source>
        <dbReference type="Proteomes" id="UP001221686"/>
    </source>
</evidence>
<dbReference type="InterPro" id="IPR011043">
    <property type="entry name" value="Gal_Oxase/kelch_b-propeller"/>
</dbReference>
<dbReference type="PANTHER" id="PTHR42754:SF1">
    <property type="entry name" value="LIPOPROTEIN"/>
    <property type="match status" value="1"/>
</dbReference>
<evidence type="ECO:0000256" key="2">
    <source>
        <dbReference type="ARBA" id="ARBA00022737"/>
    </source>
</evidence>
<dbReference type="EMBL" id="JAQNDL010000001">
    <property type="protein sequence ID" value="MDC0717549.1"/>
    <property type="molecule type" value="Genomic_DNA"/>
</dbReference>
<dbReference type="PANTHER" id="PTHR42754">
    <property type="entry name" value="ENDOGLUCANASE"/>
    <property type="match status" value="1"/>
</dbReference>
<organism evidence="5 6">
    <name type="scientific">Nannocystis bainbridge</name>
    <dbReference type="NCBI Taxonomy" id="2995303"/>
    <lineage>
        <taxon>Bacteria</taxon>
        <taxon>Pseudomonadati</taxon>
        <taxon>Myxococcota</taxon>
        <taxon>Polyangia</taxon>
        <taxon>Nannocystales</taxon>
        <taxon>Nannocystaceae</taxon>
        <taxon>Nannocystis</taxon>
    </lineage>
</organism>
<keyword evidence="6" id="KW-1185">Reference proteome</keyword>
<dbReference type="SUPFAM" id="SSF50965">
    <property type="entry name" value="Galactose oxidase, central domain"/>
    <property type="match status" value="1"/>
</dbReference>
<dbReference type="PROSITE" id="PS51257">
    <property type="entry name" value="PROKAR_LIPOPROTEIN"/>
    <property type="match status" value="1"/>
</dbReference>
<evidence type="ECO:0008006" key="7">
    <source>
        <dbReference type="Google" id="ProtNLM"/>
    </source>
</evidence>
<accession>A0ABT5DWT1</accession>
<evidence type="ECO:0000256" key="4">
    <source>
        <dbReference type="SAM" id="MobiDB-lite"/>
    </source>
</evidence>
<evidence type="ECO:0000256" key="3">
    <source>
        <dbReference type="ARBA" id="ARBA00023157"/>
    </source>
</evidence>
<reference evidence="5 6" key="1">
    <citation type="submission" date="2022-11" db="EMBL/GenBank/DDBJ databases">
        <title>Minimal conservation of predation-associated metabolite biosynthetic gene clusters underscores biosynthetic potential of Myxococcota including descriptions for ten novel species: Archangium lansinium sp. nov., Myxococcus landrumus sp. nov., Nannocystis bai.</title>
        <authorList>
            <person name="Ahearne A."/>
            <person name="Stevens C."/>
            <person name="Dowd S."/>
        </authorList>
    </citation>
    <scope>NUCLEOTIDE SEQUENCE [LARGE SCALE GENOMIC DNA]</scope>
    <source>
        <strain evidence="5 6">BB15-2</strain>
    </source>
</reference>
<keyword evidence="1" id="KW-0732">Signal</keyword>
<gene>
    <name evidence="5" type="ORF">POL25_11630</name>
</gene>
<evidence type="ECO:0000313" key="5">
    <source>
        <dbReference type="EMBL" id="MDC0717549.1"/>
    </source>
</evidence>
<dbReference type="InterPro" id="IPR011936">
    <property type="entry name" value="Myxo_disulph_rpt"/>
</dbReference>